<dbReference type="OrthoDB" id="9804747at2"/>
<dbReference type="InterPro" id="IPR037522">
    <property type="entry name" value="HD_GYP_dom"/>
</dbReference>
<dbReference type="SUPFAM" id="SSF109604">
    <property type="entry name" value="HD-domain/PDEase-like"/>
    <property type="match status" value="1"/>
</dbReference>
<evidence type="ECO:0000313" key="2">
    <source>
        <dbReference type="EMBL" id="TWU08554.1"/>
    </source>
</evidence>
<organism evidence="2 3">
    <name type="scientific">Stieleria varia</name>
    <dbReference type="NCBI Taxonomy" id="2528005"/>
    <lineage>
        <taxon>Bacteria</taxon>
        <taxon>Pseudomonadati</taxon>
        <taxon>Planctomycetota</taxon>
        <taxon>Planctomycetia</taxon>
        <taxon>Pirellulales</taxon>
        <taxon>Pirellulaceae</taxon>
        <taxon>Stieleria</taxon>
    </lineage>
</organism>
<dbReference type="SMART" id="SM00471">
    <property type="entry name" value="HDc"/>
    <property type="match status" value="1"/>
</dbReference>
<feature type="domain" description="HD-GYP" evidence="1">
    <location>
        <begin position="299"/>
        <end position="494"/>
    </location>
</feature>
<keyword evidence="2" id="KW-0378">Hydrolase</keyword>
<dbReference type="PANTHER" id="PTHR43155:SF2">
    <property type="entry name" value="CYCLIC DI-GMP PHOSPHODIESTERASE PA4108"/>
    <property type="match status" value="1"/>
</dbReference>
<name>A0A5C6BDP3_9BACT</name>
<dbReference type="EC" id="3.1.4.52" evidence="2"/>
<proteinExistence type="predicted"/>
<evidence type="ECO:0000313" key="3">
    <source>
        <dbReference type="Proteomes" id="UP000320176"/>
    </source>
</evidence>
<dbReference type="PANTHER" id="PTHR43155">
    <property type="entry name" value="CYCLIC DI-GMP PHOSPHODIESTERASE PA4108-RELATED"/>
    <property type="match status" value="1"/>
</dbReference>
<dbReference type="PROSITE" id="PS51832">
    <property type="entry name" value="HD_GYP"/>
    <property type="match status" value="1"/>
</dbReference>
<evidence type="ECO:0000259" key="1">
    <source>
        <dbReference type="PROSITE" id="PS51832"/>
    </source>
</evidence>
<dbReference type="Proteomes" id="UP000320176">
    <property type="component" value="Unassembled WGS sequence"/>
</dbReference>
<accession>A0A5C6BDP3</accession>
<protein>
    <submittedName>
        <fullName evidence="2">Cyclic di-GMP phosphodiesterase response regulator RpfG</fullName>
        <ecNumber evidence="2">3.1.4.52</ecNumber>
    </submittedName>
</protein>
<dbReference type="InterPro" id="IPR003607">
    <property type="entry name" value="HD/PDEase_dom"/>
</dbReference>
<dbReference type="Gene3D" id="1.10.3210.10">
    <property type="entry name" value="Hypothetical protein af1432"/>
    <property type="match status" value="1"/>
</dbReference>
<reference evidence="2 3" key="1">
    <citation type="submission" date="2019-02" db="EMBL/GenBank/DDBJ databases">
        <title>Deep-cultivation of Planctomycetes and their phenomic and genomic characterization uncovers novel biology.</title>
        <authorList>
            <person name="Wiegand S."/>
            <person name="Jogler M."/>
            <person name="Boedeker C."/>
            <person name="Pinto D."/>
            <person name="Vollmers J."/>
            <person name="Rivas-Marin E."/>
            <person name="Kohn T."/>
            <person name="Peeters S.H."/>
            <person name="Heuer A."/>
            <person name="Rast P."/>
            <person name="Oberbeckmann S."/>
            <person name="Bunk B."/>
            <person name="Jeske O."/>
            <person name="Meyerdierks A."/>
            <person name="Storesund J.E."/>
            <person name="Kallscheuer N."/>
            <person name="Luecker S."/>
            <person name="Lage O.M."/>
            <person name="Pohl T."/>
            <person name="Merkel B.J."/>
            <person name="Hornburger P."/>
            <person name="Mueller R.-W."/>
            <person name="Bruemmer F."/>
            <person name="Labrenz M."/>
            <person name="Spormann A.M."/>
            <person name="Op Den Camp H."/>
            <person name="Overmann J."/>
            <person name="Amann R."/>
            <person name="Jetten M.S.M."/>
            <person name="Mascher T."/>
            <person name="Medema M.H."/>
            <person name="Devos D.P."/>
            <person name="Kaster A.-K."/>
            <person name="Ovreas L."/>
            <person name="Rohde M."/>
            <person name="Galperin M.Y."/>
            <person name="Jogler C."/>
        </authorList>
    </citation>
    <scope>NUCLEOTIDE SEQUENCE [LARGE SCALE GENOMIC DNA]</scope>
    <source>
        <strain evidence="2 3">Pla52n</strain>
    </source>
</reference>
<comment type="caution">
    <text evidence="2">The sequence shown here is derived from an EMBL/GenBank/DDBJ whole genome shotgun (WGS) entry which is preliminary data.</text>
</comment>
<dbReference type="RefSeq" id="WP_146518581.1">
    <property type="nucleotide sequence ID" value="NZ_CP151726.1"/>
</dbReference>
<gene>
    <name evidence="2" type="primary">rpfG_5</name>
    <name evidence="2" type="ORF">Pla52n_11370</name>
</gene>
<dbReference type="EMBL" id="SJPN01000001">
    <property type="protein sequence ID" value="TWU08554.1"/>
    <property type="molecule type" value="Genomic_DNA"/>
</dbReference>
<dbReference type="GO" id="GO:0071111">
    <property type="term" value="F:cyclic-guanylate-specific phosphodiesterase activity"/>
    <property type="evidence" value="ECO:0007669"/>
    <property type="project" value="UniProtKB-EC"/>
</dbReference>
<dbReference type="CDD" id="cd00077">
    <property type="entry name" value="HDc"/>
    <property type="match status" value="1"/>
</dbReference>
<dbReference type="Pfam" id="PF13487">
    <property type="entry name" value="HD_5"/>
    <property type="match status" value="1"/>
</dbReference>
<dbReference type="AlphaFoldDB" id="A0A5C6BDP3"/>
<sequence length="521" mass="57529">MNELKPIGSCLINPLDLDRSLAAILAEQLGCDVHVVSDDQIRRDTLAQRAIADPNQWHFRYEQNVQSPAKSCRMAIALPAGGVAVWHSTAENAAQSGRHGLCVLDLEKARFETDQLHAEIESLTSQVMQDFEELSLIRSLSTSLKLSADQNASDDFVLSSLMPLALGVGAVTIAAVMTADQETDLRAPMWTNESDISDDGILSLVRKYADAAKNYPVVQNKASGQDSLGIDGLNEFVMVECASEERLHGWIVACNRIEDDIEDVPWAQLGFTTVQASLMETAANQLASQLHNIRLLKQKEELFTDVVRALVNAVEARDPYTCGHSERVASFARCLASHFGYTSAGLERIYLTGLLHDVGKIAIPDGVLQKPSRLDDSERAIIETHTDAGWRILHELEALQDVLPGVLYHHEHYNGKGYPDQLVGDNIPIDGRILAVCDAFDAMTSDRPYRKGMSIEKAVEILREGAGEYWDPKLIDCFVNHLDEIDRIRIEHQPRQPANRPAPIDGVPAINLGFTVRNESV</sequence>
<keyword evidence="3" id="KW-1185">Reference proteome</keyword>